<feature type="signal peptide" evidence="1">
    <location>
        <begin position="1"/>
        <end position="19"/>
    </location>
</feature>
<dbReference type="RefSeq" id="WP_150902687.1">
    <property type="nucleotide sequence ID" value="NZ_VTWT01000002.1"/>
</dbReference>
<reference evidence="2 3" key="1">
    <citation type="submission" date="2019-09" db="EMBL/GenBank/DDBJ databases">
        <title>Genome sequence of Adhaeribacter sp. M2.</title>
        <authorList>
            <person name="Srinivasan S."/>
        </authorList>
    </citation>
    <scope>NUCLEOTIDE SEQUENCE [LARGE SCALE GENOMIC DNA]</scope>
    <source>
        <strain evidence="2 3">M2</strain>
    </source>
</reference>
<sequence>MKRILYLLTGIALTGLVNACKPDLEAPAASAGDAKLDFSKYAAFGDYHTAGYMNGGVSRESQQYAYPNILAQQFALIGGPTQFNQPYFNSPTPSVMELKGFENGQPVITGGEEMMKFIYSGCNPSTQLGPYERYSNSNEETNALQNFGVPGLKINQFKQTSLNAGNPFYQRLLAPSDNSTYQAIAARSNPTFFTLWVGISDIISYASSGGTCGNINQLHETTYKNEVAGLLDSLSRIRKQENNKFASTRPGVILNLPSVKQFAFARLVPDPTILQKKIQQENNNSEIFIWVDKKRTPFVGVRDVVKISFDDVLLAKGLKNLNRRDPALDTRNVNGVDVIVPHGLSELNPLTNEEVLDATEVGELDTRTSKINTNIKELLYNTVVPAANPTAYSKKVIIADVKGLFDQLQRGINYNGTKFSLDPITGGFYSLDNFSLTPRGQALVANCIIQALNSPVVTNPDATGFGTKIPEVNVNAYPAFKLP</sequence>
<dbReference type="Proteomes" id="UP000326570">
    <property type="component" value="Unassembled WGS sequence"/>
</dbReference>
<keyword evidence="1" id="KW-0732">Signal</keyword>
<proteinExistence type="predicted"/>
<feature type="chain" id="PRO_5025071266" evidence="1">
    <location>
        <begin position="20"/>
        <end position="483"/>
    </location>
</feature>
<comment type="caution">
    <text evidence="2">The sequence shown here is derived from an EMBL/GenBank/DDBJ whole genome shotgun (WGS) entry which is preliminary data.</text>
</comment>
<accession>A0A5N1J7H5</accession>
<dbReference type="AlphaFoldDB" id="A0A5N1J7H5"/>
<name>A0A5N1J7H5_9BACT</name>
<protein>
    <submittedName>
        <fullName evidence="2">Uncharacterized protein</fullName>
    </submittedName>
</protein>
<evidence type="ECO:0000313" key="2">
    <source>
        <dbReference type="EMBL" id="KAA9340760.1"/>
    </source>
</evidence>
<organism evidence="2 3">
    <name type="scientific">Adhaeribacter soli</name>
    <dbReference type="NCBI Taxonomy" id="2607655"/>
    <lineage>
        <taxon>Bacteria</taxon>
        <taxon>Pseudomonadati</taxon>
        <taxon>Bacteroidota</taxon>
        <taxon>Cytophagia</taxon>
        <taxon>Cytophagales</taxon>
        <taxon>Hymenobacteraceae</taxon>
        <taxon>Adhaeribacter</taxon>
    </lineage>
</organism>
<keyword evidence="3" id="KW-1185">Reference proteome</keyword>
<evidence type="ECO:0000256" key="1">
    <source>
        <dbReference type="SAM" id="SignalP"/>
    </source>
</evidence>
<dbReference type="EMBL" id="VTWT01000002">
    <property type="protein sequence ID" value="KAA9340760.1"/>
    <property type="molecule type" value="Genomic_DNA"/>
</dbReference>
<gene>
    <name evidence="2" type="ORF">F0P94_04855</name>
</gene>
<evidence type="ECO:0000313" key="3">
    <source>
        <dbReference type="Proteomes" id="UP000326570"/>
    </source>
</evidence>